<evidence type="ECO:0000256" key="6">
    <source>
        <dbReference type="SAM" id="MobiDB-lite"/>
    </source>
</evidence>
<keyword evidence="3" id="KW-0238">DNA-binding</keyword>
<gene>
    <name evidence="8" type="ORF">GCM10009751_36420</name>
</gene>
<feature type="domain" description="HTH lysR-type" evidence="7">
    <location>
        <begin position="3"/>
        <end position="59"/>
    </location>
</feature>
<comment type="similarity">
    <text evidence="1">Belongs to the LysR transcriptional regulatory family.</text>
</comment>
<dbReference type="Pfam" id="PF03466">
    <property type="entry name" value="LysR_substrate"/>
    <property type="match status" value="1"/>
</dbReference>
<dbReference type="PANTHER" id="PTHR30579:SF2">
    <property type="entry name" value="HTH-TYPE TRANSCRIPTIONAL REGULATOR ARGP"/>
    <property type="match status" value="1"/>
</dbReference>
<dbReference type="NCBIfam" id="NF002964">
    <property type="entry name" value="PRK03635.1"/>
    <property type="match status" value="1"/>
</dbReference>
<accession>A0ABP4ZWP2</accession>
<dbReference type="Gene3D" id="1.10.10.10">
    <property type="entry name" value="Winged helix-like DNA-binding domain superfamily/Winged helix DNA-binding domain"/>
    <property type="match status" value="1"/>
</dbReference>
<dbReference type="InterPro" id="IPR036390">
    <property type="entry name" value="WH_DNA-bd_sf"/>
</dbReference>
<dbReference type="PANTHER" id="PTHR30579">
    <property type="entry name" value="TRANSCRIPTIONAL REGULATOR"/>
    <property type="match status" value="1"/>
</dbReference>
<comment type="caution">
    <text evidence="8">The sequence shown here is derived from an EMBL/GenBank/DDBJ whole genome shotgun (WGS) entry which is preliminary data.</text>
</comment>
<sequence>MRWDSAQLEALAAVVDEGSFDGAARALHVTPSAVSQRIRALENTAGGVLVRRTRPAAPTAPGETLLRLARQTSLLAAEAAAELHAAGLGPDPGAETGAASAGDAAGGLPPRPVSVPIAINADSLATWVLPALARVPGVVLDIHRADQQHTVALLPQGRVMMAITSQAEAVQGCVSRPLGVMPYRAMATRGVMRRWFPDGVTPQGLGRAPVLVFNRDDDLQDRWLRDFARRAGCEVPAPPRTYVPSTPEYLEALRLGLGWGLVQDLRTGPVLADDDVVPLDPAAPAVEVPLHLQQWRLRSRTLDAVAEALLGEARRRLIQPGTTGA</sequence>
<keyword evidence="4" id="KW-0010">Activator</keyword>
<evidence type="ECO:0000259" key="7">
    <source>
        <dbReference type="PROSITE" id="PS50931"/>
    </source>
</evidence>
<name>A0ABP4ZWP2_9MICO</name>
<evidence type="ECO:0000256" key="4">
    <source>
        <dbReference type="ARBA" id="ARBA00023159"/>
    </source>
</evidence>
<evidence type="ECO:0000256" key="5">
    <source>
        <dbReference type="ARBA" id="ARBA00023163"/>
    </source>
</evidence>
<evidence type="ECO:0000256" key="3">
    <source>
        <dbReference type="ARBA" id="ARBA00023125"/>
    </source>
</evidence>
<evidence type="ECO:0000313" key="9">
    <source>
        <dbReference type="Proteomes" id="UP001501094"/>
    </source>
</evidence>
<keyword evidence="9" id="KW-1185">Reference proteome</keyword>
<keyword evidence="2" id="KW-0805">Transcription regulation</keyword>
<protein>
    <submittedName>
        <fullName evidence="8">LysR family transcriptional regulator ArgP</fullName>
    </submittedName>
</protein>
<dbReference type="InterPro" id="IPR050176">
    <property type="entry name" value="LTTR"/>
</dbReference>
<proteinExistence type="inferred from homology"/>
<evidence type="ECO:0000256" key="2">
    <source>
        <dbReference type="ARBA" id="ARBA00023015"/>
    </source>
</evidence>
<dbReference type="InterPro" id="IPR017685">
    <property type="entry name" value="ArgP"/>
</dbReference>
<keyword evidence="5" id="KW-0804">Transcription</keyword>
<evidence type="ECO:0000313" key="8">
    <source>
        <dbReference type="EMBL" id="GAA1873610.1"/>
    </source>
</evidence>
<dbReference type="Pfam" id="PF00126">
    <property type="entry name" value="HTH_1"/>
    <property type="match status" value="1"/>
</dbReference>
<dbReference type="InterPro" id="IPR036388">
    <property type="entry name" value="WH-like_DNA-bd_sf"/>
</dbReference>
<organism evidence="8 9">
    <name type="scientific">Myceligenerans crystallogenes</name>
    <dbReference type="NCBI Taxonomy" id="316335"/>
    <lineage>
        <taxon>Bacteria</taxon>
        <taxon>Bacillati</taxon>
        <taxon>Actinomycetota</taxon>
        <taxon>Actinomycetes</taxon>
        <taxon>Micrococcales</taxon>
        <taxon>Promicromonosporaceae</taxon>
        <taxon>Myceligenerans</taxon>
    </lineage>
</organism>
<reference evidence="9" key="1">
    <citation type="journal article" date="2019" name="Int. J. Syst. Evol. Microbiol.">
        <title>The Global Catalogue of Microorganisms (GCM) 10K type strain sequencing project: providing services to taxonomists for standard genome sequencing and annotation.</title>
        <authorList>
            <consortium name="The Broad Institute Genomics Platform"/>
            <consortium name="The Broad Institute Genome Sequencing Center for Infectious Disease"/>
            <person name="Wu L."/>
            <person name="Ma J."/>
        </authorList>
    </citation>
    <scope>NUCLEOTIDE SEQUENCE [LARGE SCALE GENOMIC DNA]</scope>
    <source>
        <strain evidence="9">JCM 14326</strain>
    </source>
</reference>
<evidence type="ECO:0000256" key="1">
    <source>
        <dbReference type="ARBA" id="ARBA00009437"/>
    </source>
</evidence>
<dbReference type="InterPro" id="IPR000847">
    <property type="entry name" value="LysR_HTH_N"/>
</dbReference>
<dbReference type="PROSITE" id="PS50931">
    <property type="entry name" value="HTH_LYSR"/>
    <property type="match status" value="1"/>
</dbReference>
<feature type="region of interest" description="Disordered" evidence="6">
    <location>
        <begin position="86"/>
        <end position="105"/>
    </location>
</feature>
<dbReference type="RefSeq" id="WP_344105722.1">
    <property type="nucleotide sequence ID" value="NZ_BAAANL010000008.1"/>
</dbReference>
<dbReference type="EMBL" id="BAAANL010000008">
    <property type="protein sequence ID" value="GAA1873610.1"/>
    <property type="molecule type" value="Genomic_DNA"/>
</dbReference>
<dbReference type="SUPFAM" id="SSF46785">
    <property type="entry name" value="Winged helix' DNA-binding domain"/>
    <property type="match status" value="1"/>
</dbReference>
<dbReference type="SUPFAM" id="SSF53850">
    <property type="entry name" value="Periplasmic binding protein-like II"/>
    <property type="match status" value="1"/>
</dbReference>
<dbReference type="NCBIfam" id="TIGR03298">
    <property type="entry name" value="argP"/>
    <property type="match status" value="1"/>
</dbReference>
<dbReference type="Proteomes" id="UP001501094">
    <property type="component" value="Unassembled WGS sequence"/>
</dbReference>
<dbReference type="Gene3D" id="3.40.190.290">
    <property type="match status" value="1"/>
</dbReference>
<dbReference type="InterPro" id="IPR005119">
    <property type="entry name" value="LysR_subst-bd"/>
</dbReference>